<keyword evidence="1" id="KW-0812">Transmembrane</keyword>
<dbReference type="SUPFAM" id="SSF54427">
    <property type="entry name" value="NTF2-like"/>
    <property type="match status" value="1"/>
</dbReference>
<evidence type="ECO:0000313" key="3">
    <source>
        <dbReference type="Proteomes" id="UP000544110"/>
    </source>
</evidence>
<gene>
    <name evidence="2" type="ORF">BJ989_000319</name>
</gene>
<accession>A0A7Y9UUW1</accession>
<evidence type="ECO:0000313" key="2">
    <source>
        <dbReference type="EMBL" id="NYG54015.1"/>
    </source>
</evidence>
<dbReference type="AlphaFoldDB" id="A0A7Y9UUW1"/>
<evidence type="ECO:0008006" key="4">
    <source>
        <dbReference type="Google" id="ProtNLM"/>
    </source>
</evidence>
<keyword evidence="3" id="KW-1185">Reference proteome</keyword>
<keyword evidence="1" id="KW-1133">Transmembrane helix</keyword>
<dbReference type="Proteomes" id="UP000544110">
    <property type="component" value="Unassembled WGS sequence"/>
</dbReference>
<feature type="transmembrane region" description="Helical" evidence="1">
    <location>
        <begin position="20"/>
        <end position="44"/>
    </location>
</feature>
<proteinExistence type="predicted"/>
<dbReference type="RefSeq" id="WP_179516724.1">
    <property type="nucleotide sequence ID" value="NZ_JACCAC010000001.1"/>
</dbReference>
<organism evidence="2 3">
    <name type="scientific">Nocardioides perillae</name>
    <dbReference type="NCBI Taxonomy" id="1119534"/>
    <lineage>
        <taxon>Bacteria</taxon>
        <taxon>Bacillati</taxon>
        <taxon>Actinomycetota</taxon>
        <taxon>Actinomycetes</taxon>
        <taxon>Propionibacteriales</taxon>
        <taxon>Nocardioidaceae</taxon>
        <taxon>Nocardioides</taxon>
    </lineage>
</organism>
<keyword evidence="1" id="KW-0472">Membrane</keyword>
<dbReference type="EMBL" id="JACCAC010000001">
    <property type="protein sequence ID" value="NYG54015.1"/>
    <property type="molecule type" value="Genomic_DNA"/>
</dbReference>
<dbReference type="Gene3D" id="3.10.450.50">
    <property type="match status" value="1"/>
</dbReference>
<name>A0A7Y9UUW1_9ACTN</name>
<evidence type="ECO:0000256" key="1">
    <source>
        <dbReference type="SAM" id="Phobius"/>
    </source>
</evidence>
<dbReference type="InterPro" id="IPR032710">
    <property type="entry name" value="NTF2-like_dom_sf"/>
</dbReference>
<protein>
    <recommendedName>
        <fullName evidence="4">Lumazine-binding protein</fullName>
    </recommendedName>
</protein>
<sequence>MPDPDPHADPLAPGGRVRLVVGGAVLLAVFVVVAGATVLLLGALRADDRGGDDPAAVVRANFEALREGDCPAYLATFSAADRAEMGQAPCRQSALFGAERLGGLTVTATEVEGTGDAAVARVAGTFTDGGAEQSFAFDLVREGGGWVIVQ</sequence>
<reference evidence="2 3" key="1">
    <citation type="submission" date="2020-07" db="EMBL/GenBank/DDBJ databases">
        <title>Sequencing the genomes of 1000 actinobacteria strains.</title>
        <authorList>
            <person name="Klenk H.-P."/>
        </authorList>
    </citation>
    <scope>NUCLEOTIDE SEQUENCE [LARGE SCALE GENOMIC DNA]</scope>
    <source>
        <strain evidence="2 3">DSM 24552</strain>
    </source>
</reference>
<comment type="caution">
    <text evidence="2">The sequence shown here is derived from an EMBL/GenBank/DDBJ whole genome shotgun (WGS) entry which is preliminary data.</text>
</comment>